<dbReference type="EMBL" id="JBBKAR010000003">
    <property type="protein sequence ID" value="MEJ8302688.1"/>
    <property type="molecule type" value="Genomic_DNA"/>
</dbReference>
<proteinExistence type="predicted"/>
<sequence length="1475" mass="153439">MKKKIALGITSLMLINTVAPAALGTLVGESGNYIASAAAAEVTASVKAYSPASKGQNISLTPGLLITFDRAVKLADGAASKTFTLKQQSDNTLVQTIEAKNLQFQSDGTQVVLPLNNLKLKANTGYYVLADSGILAPVLTDTETTQGLTAKPWTGITSALTWNFKTGAEEDTTDPELVSTTPSNNAIGFKSGSKLGLTFNEAVIASEGEITLKEIDPAKPDAAATSIKIPVLSTMVSGLGTPNVSIDPSQSGLKPGFRYEAHIDARVFTDMSGRFYPNAIDWAFRTESANNVAPTVQARSPQNGLSGANTAGTLSITFSEPVTPNTGNVSIYRLNDSKLIQTLAAGDFTMDSETGTKASAAYKGLDRGTAYYVLAEADTFRDMDGTPFAGIATSKDWTFTTTADALALNTLTPASGTVGVTAGSNLQLTFSRSVYPNNGAGNITIRRNDGAVDTLSLGSGRITGGGTNTITLSPTTPLATGYTYTVEVPAGLFGDSEGNIYPKSGQPLTWTFSTTTNSTLLQVYSMTPSDRSTGVSIDTKPTIRFNRSIALSGTGSSTGITLYRSGGSKVEAEVSVNASNASEIVISPKEKLTAGAFYYIDVDNGAVRDLANSGISFAGLKGSTTWSFQTAASDNVLPVIQLAKLDSPTLIRMTYSKSLNASQTPLLSSYTVWVNGEKRAPGSLYISGDSVYIRLNTGVAVGQDVKVSYDPGVRPLVDNTGNAAVSLSSYTVTNGIDSAMPKPKEGNVYGNMITLIFENSLKTPASQAYGQFTVTVDGRAYEVRSLSSSSQALLLYLNSAVPDGAVVKVNYSPNGAPLQDYLGQNISAFSDFSVRNLLDTRAPEFVSAELSGNELVLTYNEALRTDTVPTNSQFSVLSGGSPVYVNGVKIEGSKVRLTLASSLIANGNITVSYVPGTVKLSDLNGNAAGYLNLQPVGAASGTSGIKTVTGNGSQIALTFTGSLYTPDEGAYRQFAVTADNNAVEVSSASFAGSTLTLKLGSELKAGQAVTLSYMPAGNPLKNLSGTQVIGFNRIAVQNLTGTTSSTGQTTETTTNASVLPASDFGKEMVIMERTGATSADASTTFNTNTHRYTVGATALKEAFDSAFARSAKNGAVVFEVPDAENAGLVSVPVQTLKDAYAQRNGMSFAVRYKDTVYELPLSSLSNTTAGADTLLTVQIENLPSASLSRTITMLSDANAQMLSNPVDIRTSIGTASGTDASGQQTDLQGTYRLKLNVNSPASRTSVVYFDGNATSPSFTPSKSASQTAGMLLTGSFAGSRTLIPVTSTTTVAGANGHWSQGTVNEMGAKYVLSPTLTNSFAPKANITRGEFAELISRGLGLSSDAAAAAVFSDIGYSKVPIGSIGAAVKAGIVTGYPDGSFKPGASITREEMAVMMVRALNYTGTDVSLGSNASQLLASFKDKASIKYTDEAAKAVQAGVIQGGSGGRFNPKGNATKSEAVVMLARVLQKAGYLN</sequence>
<keyword evidence="2" id="KW-1185">Reference proteome</keyword>
<name>A0ACC6P790_9BACL</name>
<gene>
    <name evidence="1" type="ORF">WKI47_02025</name>
</gene>
<accession>A0ACC6P790</accession>
<comment type="caution">
    <text evidence="1">The sequence shown here is derived from an EMBL/GenBank/DDBJ whole genome shotgun (WGS) entry which is preliminary data.</text>
</comment>
<protein>
    <submittedName>
        <fullName evidence="1">Ig-like domain-containing protein</fullName>
    </submittedName>
</protein>
<reference evidence="1" key="1">
    <citation type="submission" date="2024-03" db="EMBL/GenBank/DDBJ databases">
        <title>Whole genome sequecning of epiphytes from Marcgravia umbellata leaves.</title>
        <authorList>
            <person name="Kumar G."/>
            <person name="Savka M.A."/>
        </authorList>
    </citation>
    <scope>NUCLEOTIDE SEQUENCE</scope>
    <source>
        <strain evidence="1">RIT_BL5</strain>
    </source>
</reference>
<organism evidence="1 2">
    <name type="scientific">Saccharibacillus sacchari</name>
    <dbReference type="NCBI Taxonomy" id="456493"/>
    <lineage>
        <taxon>Bacteria</taxon>
        <taxon>Bacillati</taxon>
        <taxon>Bacillota</taxon>
        <taxon>Bacilli</taxon>
        <taxon>Bacillales</taxon>
        <taxon>Paenibacillaceae</taxon>
        <taxon>Saccharibacillus</taxon>
    </lineage>
</organism>
<evidence type="ECO:0000313" key="2">
    <source>
        <dbReference type="Proteomes" id="UP001380953"/>
    </source>
</evidence>
<dbReference type="Proteomes" id="UP001380953">
    <property type="component" value="Unassembled WGS sequence"/>
</dbReference>
<evidence type="ECO:0000313" key="1">
    <source>
        <dbReference type="EMBL" id="MEJ8302688.1"/>
    </source>
</evidence>